<dbReference type="InterPro" id="IPR050770">
    <property type="entry name" value="Intradiol_RC_Dioxygenase"/>
</dbReference>
<feature type="domain" description="Catechol dioxygenase N-terminal" evidence="8">
    <location>
        <begin position="23"/>
        <end position="94"/>
    </location>
</feature>
<dbReference type="Pfam" id="PF04444">
    <property type="entry name" value="Dioxygenase_N"/>
    <property type="match status" value="1"/>
</dbReference>
<dbReference type="STRING" id="1392250.A0A2I2FYG3"/>
<dbReference type="EMBL" id="MSFO01000007">
    <property type="protein sequence ID" value="PLB45658.1"/>
    <property type="molecule type" value="Genomic_DNA"/>
</dbReference>
<feature type="domain" description="Intradiol ring-cleavage dioxygenases" evidence="7">
    <location>
        <begin position="106"/>
        <end position="283"/>
    </location>
</feature>
<dbReference type="GO" id="GO:0018576">
    <property type="term" value="F:catechol 1,2-dioxygenase activity"/>
    <property type="evidence" value="ECO:0007669"/>
    <property type="project" value="InterPro"/>
</dbReference>
<evidence type="ECO:0000256" key="1">
    <source>
        <dbReference type="ARBA" id="ARBA00001965"/>
    </source>
</evidence>
<sequence>MATHRFDPNFTDNVVNAIGPNSNPRFRDLMASLIRHVHDFARENELTVDEWMAGVQLMNWAGQMSNDKRNEGQLVCDVIGLESLVDEITFKLASEATDTPTATAILGPFFRADTPYRDNGANIVTTGVSDGEMVFMHGRVVDFETKTPLVGATVEVWQASTNGLYEQQDPEQQEFNLRGKFRTDENGRYWFYCLRPTPYPVPDDGPAGKLLKLMDRHPFRPAHIHIIATYDNYKPLTTQIFDRKDPYLTNDSVFAVKDSLVVDFVPRKDDPQAGLELNYDVKLVPSEEKAKGA</sequence>
<dbReference type="Gene3D" id="2.60.130.10">
    <property type="entry name" value="Aromatic compound dioxygenase"/>
    <property type="match status" value="1"/>
</dbReference>
<protein>
    <submittedName>
        <fullName evidence="9">Aromatic compound dioxygenase</fullName>
    </submittedName>
</protein>
<dbReference type="InterPro" id="IPR000627">
    <property type="entry name" value="Intradiol_dOase_C"/>
</dbReference>
<keyword evidence="3" id="KW-0479">Metal-binding</keyword>
<dbReference type="Proteomes" id="UP000234275">
    <property type="component" value="Unassembled WGS sequence"/>
</dbReference>
<evidence type="ECO:0000256" key="4">
    <source>
        <dbReference type="ARBA" id="ARBA00022964"/>
    </source>
</evidence>
<dbReference type="InterPro" id="IPR007535">
    <property type="entry name" value="Catechol_dOase_N"/>
</dbReference>
<evidence type="ECO:0000313" key="9">
    <source>
        <dbReference type="EMBL" id="PLB45658.1"/>
    </source>
</evidence>
<evidence type="ECO:0000313" key="10">
    <source>
        <dbReference type="Proteomes" id="UP000234275"/>
    </source>
</evidence>
<dbReference type="Pfam" id="PF00775">
    <property type="entry name" value="Dioxygenase_C"/>
    <property type="match status" value="1"/>
</dbReference>
<evidence type="ECO:0000256" key="6">
    <source>
        <dbReference type="ARBA" id="ARBA00023004"/>
    </source>
</evidence>
<evidence type="ECO:0000256" key="2">
    <source>
        <dbReference type="ARBA" id="ARBA00007825"/>
    </source>
</evidence>
<dbReference type="PANTHER" id="PTHR33711:SF7">
    <property type="entry name" value="INTRADIOL RING-CLEAVAGE DIOXYGENASES DOMAIN-CONTAINING PROTEIN-RELATED"/>
    <property type="match status" value="1"/>
</dbReference>
<organism evidence="9 10">
    <name type="scientific">Aspergillus steynii IBT 23096</name>
    <dbReference type="NCBI Taxonomy" id="1392250"/>
    <lineage>
        <taxon>Eukaryota</taxon>
        <taxon>Fungi</taxon>
        <taxon>Dikarya</taxon>
        <taxon>Ascomycota</taxon>
        <taxon>Pezizomycotina</taxon>
        <taxon>Eurotiomycetes</taxon>
        <taxon>Eurotiomycetidae</taxon>
        <taxon>Eurotiales</taxon>
        <taxon>Aspergillaceae</taxon>
        <taxon>Aspergillus</taxon>
        <taxon>Aspergillus subgen. Circumdati</taxon>
    </lineage>
</organism>
<dbReference type="InterPro" id="IPR039390">
    <property type="entry name" value="1_2-HQD/HQD"/>
</dbReference>
<dbReference type="CDD" id="cd03461">
    <property type="entry name" value="1_2-HQD"/>
    <property type="match status" value="1"/>
</dbReference>
<dbReference type="InterPro" id="IPR015889">
    <property type="entry name" value="Intradiol_dOase_core"/>
</dbReference>
<evidence type="ECO:0000256" key="3">
    <source>
        <dbReference type="ARBA" id="ARBA00022723"/>
    </source>
</evidence>
<dbReference type="OrthoDB" id="5238185at2759"/>
<dbReference type="SUPFAM" id="SSF49482">
    <property type="entry name" value="Aromatic compound dioxygenase"/>
    <property type="match status" value="1"/>
</dbReference>
<dbReference type="AlphaFoldDB" id="A0A2I2FYG3"/>
<dbReference type="GO" id="GO:0009712">
    <property type="term" value="P:catechol-containing compound metabolic process"/>
    <property type="evidence" value="ECO:0007669"/>
    <property type="project" value="InterPro"/>
</dbReference>
<accession>A0A2I2FYG3</accession>
<dbReference type="VEuPathDB" id="FungiDB:P170DRAFT_389694"/>
<proteinExistence type="inferred from homology"/>
<dbReference type="PANTHER" id="PTHR33711">
    <property type="entry name" value="DIOXYGENASE, PUTATIVE (AFU_ORTHOLOGUE AFUA_2G02910)-RELATED"/>
    <property type="match status" value="1"/>
</dbReference>
<keyword evidence="10" id="KW-1185">Reference proteome</keyword>
<evidence type="ECO:0000259" key="8">
    <source>
        <dbReference type="Pfam" id="PF04444"/>
    </source>
</evidence>
<keyword evidence="6" id="KW-0408">Iron</keyword>
<dbReference type="GO" id="GO:0008199">
    <property type="term" value="F:ferric iron binding"/>
    <property type="evidence" value="ECO:0007669"/>
    <property type="project" value="InterPro"/>
</dbReference>
<gene>
    <name evidence="9" type="ORF">P170DRAFT_389694</name>
</gene>
<reference evidence="9 10" key="1">
    <citation type="submission" date="2016-12" db="EMBL/GenBank/DDBJ databases">
        <title>The genomes of Aspergillus section Nigri reveals drivers in fungal speciation.</title>
        <authorList>
            <consortium name="DOE Joint Genome Institute"/>
            <person name="Vesth T.C."/>
            <person name="Nybo J."/>
            <person name="Theobald S."/>
            <person name="Brandl J."/>
            <person name="Frisvad J.C."/>
            <person name="Nielsen K.F."/>
            <person name="Lyhne E.K."/>
            <person name="Kogle M.E."/>
            <person name="Kuo A."/>
            <person name="Riley R."/>
            <person name="Clum A."/>
            <person name="Nolan M."/>
            <person name="Lipzen A."/>
            <person name="Salamov A."/>
            <person name="Henrissat B."/>
            <person name="Wiebenga A."/>
            <person name="De Vries R.P."/>
            <person name="Grigoriev I.V."/>
            <person name="Mortensen U.H."/>
            <person name="Andersen M.R."/>
            <person name="Baker S.E."/>
        </authorList>
    </citation>
    <scope>NUCLEOTIDE SEQUENCE [LARGE SCALE GENOMIC DNA]</scope>
    <source>
        <strain evidence="9 10">IBT 23096</strain>
    </source>
</reference>
<comment type="cofactor">
    <cofactor evidence="1">
        <name>Fe(3+)</name>
        <dbReference type="ChEBI" id="CHEBI:29034"/>
    </cofactor>
</comment>
<evidence type="ECO:0000259" key="7">
    <source>
        <dbReference type="Pfam" id="PF00775"/>
    </source>
</evidence>
<dbReference type="GeneID" id="36553573"/>
<dbReference type="RefSeq" id="XP_024700960.1">
    <property type="nucleotide sequence ID" value="XM_024845874.1"/>
</dbReference>
<comment type="similarity">
    <text evidence="2">Belongs to the intradiol ring-cleavage dioxygenase family.</text>
</comment>
<comment type="caution">
    <text evidence="9">The sequence shown here is derived from an EMBL/GenBank/DDBJ whole genome shotgun (WGS) entry which is preliminary data.</text>
</comment>
<keyword evidence="5" id="KW-0560">Oxidoreductase</keyword>
<evidence type="ECO:0000256" key="5">
    <source>
        <dbReference type="ARBA" id="ARBA00023002"/>
    </source>
</evidence>
<keyword evidence="4 9" id="KW-0223">Dioxygenase</keyword>
<name>A0A2I2FYG3_9EURO</name>